<feature type="region of interest" description="Disordered" evidence="8">
    <location>
        <begin position="372"/>
        <end position="391"/>
    </location>
</feature>
<evidence type="ECO:0000256" key="3">
    <source>
        <dbReference type="ARBA" id="ARBA00022741"/>
    </source>
</evidence>
<feature type="compositionally biased region" description="Polar residues" evidence="8">
    <location>
        <begin position="374"/>
        <end position="384"/>
    </location>
</feature>
<feature type="domain" description="Protein kinase" evidence="9">
    <location>
        <begin position="18"/>
        <end position="282"/>
    </location>
</feature>
<dbReference type="AlphaFoldDB" id="A0AAV2YRI8"/>
<dbReference type="SMART" id="SM00220">
    <property type="entry name" value="S_TKc"/>
    <property type="match status" value="1"/>
</dbReference>
<evidence type="ECO:0000256" key="2">
    <source>
        <dbReference type="ARBA" id="ARBA00022679"/>
    </source>
</evidence>
<evidence type="ECO:0000256" key="7">
    <source>
        <dbReference type="RuleBase" id="RU000304"/>
    </source>
</evidence>
<reference evidence="10" key="1">
    <citation type="submission" date="2022-11" db="EMBL/GenBank/DDBJ databases">
        <authorList>
            <person name="Morgan W.R."/>
            <person name="Tartar A."/>
        </authorList>
    </citation>
    <scope>NUCLEOTIDE SEQUENCE</scope>
    <source>
        <strain evidence="10">ARSEF 373</strain>
    </source>
</reference>
<dbReference type="InterPro" id="IPR050205">
    <property type="entry name" value="CDPK_Ser/Thr_kinases"/>
</dbReference>
<sequence length="442" mass="48678">MGACTSQGSNALTKNYELEVAHLLGEGSYSIVFQGRYKLTGERVAIKRIDKQRSVSSQMWEDEIAMLRQCARHENIIELRDVYQTAAHVFIVTELAEGGELFQALINDGAYSEWDAKRYILDVFHALQFLHQQNIVHRDVKPENLLLTTKDSKTARIKLADFGMAKIIKDASMLGCEHLTWAYCAPEVLQEEGVSAYDAKSDIWSVGIVLHVLLTGWHPFDVDGRQTKTQMVESIRLGKFDMSEGEVWESVSNDAKDLLRQLLCVDRTKRLTATQALGHAWFASPHTPRSPLSVSVSGGLGHYQRKMLRKFRASVLVAMAAEVLRRSIQKGDDTDNNNNNNETHPQDAAATVSSVVSDEAPVAPVNEHVHPVTDSVTEDGNSGASRAPPPKLVSARSQFALLFGKQASLRQADDAQTPVITTAVAADEGGATSLDDIDVLVE</sequence>
<keyword evidence="5 6" id="KW-0067">ATP-binding</keyword>
<evidence type="ECO:0000313" key="10">
    <source>
        <dbReference type="EMBL" id="DAZ95817.1"/>
    </source>
</evidence>
<keyword evidence="4" id="KW-0418">Kinase</keyword>
<evidence type="ECO:0000256" key="1">
    <source>
        <dbReference type="ARBA" id="ARBA00022527"/>
    </source>
</evidence>
<evidence type="ECO:0000256" key="6">
    <source>
        <dbReference type="PROSITE-ProRule" id="PRU10141"/>
    </source>
</evidence>
<comment type="caution">
    <text evidence="10">The sequence shown here is derived from an EMBL/GenBank/DDBJ whole genome shotgun (WGS) entry which is preliminary data.</text>
</comment>
<keyword evidence="2" id="KW-0808">Transferase</keyword>
<keyword evidence="11" id="KW-1185">Reference proteome</keyword>
<evidence type="ECO:0000256" key="8">
    <source>
        <dbReference type="SAM" id="MobiDB-lite"/>
    </source>
</evidence>
<evidence type="ECO:0000313" key="11">
    <source>
        <dbReference type="Proteomes" id="UP001146120"/>
    </source>
</evidence>
<reference evidence="10" key="2">
    <citation type="journal article" date="2023" name="Microbiol Resour">
        <title>Decontamination and Annotation of the Draft Genome Sequence of the Oomycete Lagenidium giganteum ARSEF 373.</title>
        <authorList>
            <person name="Morgan W.R."/>
            <person name="Tartar A."/>
        </authorList>
    </citation>
    <scope>NUCLEOTIDE SEQUENCE</scope>
    <source>
        <strain evidence="10">ARSEF 373</strain>
    </source>
</reference>
<feature type="binding site" evidence="6">
    <location>
        <position position="47"/>
    </location>
    <ligand>
        <name>ATP</name>
        <dbReference type="ChEBI" id="CHEBI:30616"/>
    </ligand>
</feature>
<evidence type="ECO:0000259" key="9">
    <source>
        <dbReference type="PROSITE" id="PS50011"/>
    </source>
</evidence>
<dbReference type="PROSITE" id="PS50011">
    <property type="entry name" value="PROTEIN_KINASE_DOM"/>
    <property type="match status" value="1"/>
</dbReference>
<dbReference type="Pfam" id="PF00069">
    <property type="entry name" value="Pkinase"/>
    <property type="match status" value="1"/>
</dbReference>
<dbReference type="Proteomes" id="UP001146120">
    <property type="component" value="Unassembled WGS sequence"/>
</dbReference>
<dbReference type="FunFam" id="1.10.510.10:FF:000571">
    <property type="entry name" value="Maternal embryonic leucine zipper kinase"/>
    <property type="match status" value="1"/>
</dbReference>
<dbReference type="EMBL" id="DAKRPA010000188">
    <property type="protein sequence ID" value="DAZ95817.1"/>
    <property type="molecule type" value="Genomic_DNA"/>
</dbReference>
<evidence type="ECO:0000256" key="4">
    <source>
        <dbReference type="ARBA" id="ARBA00022777"/>
    </source>
</evidence>
<dbReference type="InterPro" id="IPR017441">
    <property type="entry name" value="Protein_kinase_ATP_BS"/>
</dbReference>
<dbReference type="InterPro" id="IPR008271">
    <property type="entry name" value="Ser/Thr_kinase_AS"/>
</dbReference>
<dbReference type="PROSITE" id="PS00107">
    <property type="entry name" value="PROTEIN_KINASE_ATP"/>
    <property type="match status" value="1"/>
</dbReference>
<dbReference type="PROSITE" id="PS00108">
    <property type="entry name" value="PROTEIN_KINASE_ST"/>
    <property type="match status" value="1"/>
</dbReference>
<dbReference type="CDD" id="cd05117">
    <property type="entry name" value="STKc_CAMK"/>
    <property type="match status" value="1"/>
</dbReference>
<feature type="region of interest" description="Disordered" evidence="8">
    <location>
        <begin position="328"/>
        <end position="356"/>
    </location>
</feature>
<proteinExistence type="inferred from homology"/>
<comment type="similarity">
    <text evidence="7">Belongs to the protein kinase superfamily.</text>
</comment>
<protein>
    <recommendedName>
        <fullName evidence="9">Protein kinase domain-containing protein</fullName>
    </recommendedName>
</protein>
<dbReference type="SUPFAM" id="SSF56112">
    <property type="entry name" value="Protein kinase-like (PK-like)"/>
    <property type="match status" value="1"/>
</dbReference>
<gene>
    <name evidence="10" type="ORF">N0F65_008536</name>
</gene>
<dbReference type="GO" id="GO:0004674">
    <property type="term" value="F:protein serine/threonine kinase activity"/>
    <property type="evidence" value="ECO:0007669"/>
    <property type="project" value="UniProtKB-KW"/>
</dbReference>
<keyword evidence="3 6" id="KW-0547">Nucleotide-binding</keyword>
<dbReference type="PANTHER" id="PTHR24349">
    <property type="entry name" value="SERINE/THREONINE-PROTEIN KINASE"/>
    <property type="match status" value="1"/>
</dbReference>
<organism evidence="10 11">
    <name type="scientific">Lagenidium giganteum</name>
    <dbReference type="NCBI Taxonomy" id="4803"/>
    <lineage>
        <taxon>Eukaryota</taxon>
        <taxon>Sar</taxon>
        <taxon>Stramenopiles</taxon>
        <taxon>Oomycota</taxon>
        <taxon>Peronosporomycetes</taxon>
        <taxon>Pythiales</taxon>
        <taxon>Pythiaceae</taxon>
    </lineage>
</organism>
<dbReference type="InterPro" id="IPR011009">
    <property type="entry name" value="Kinase-like_dom_sf"/>
</dbReference>
<evidence type="ECO:0000256" key="5">
    <source>
        <dbReference type="ARBA" id="ARBA00022840"/>
    </source>
</evidence>
<accession>A0AAV2YRI8</accession>
<dbReference type="Gene3D" id="1.10.510.10">
    <property type="entry name" value="Transferase(Phosphotransferase) domain 1"/>
    <property type="match status" value="1"/>
</dbReference>
<dbReference type="InterPro" id="IPR000719">
    <property type="entry name" value="Prot_kinase_dom"/>
</dbReference>
<dbReference type="GO" id="GO:0005524">
    <property type="term" value="F:ATP binding"/>
    <property type="evidence" value="ECO:0007669"/>
    <property type="project" value="UniProtKB-UniRule"/>
</dbReference>
<keyword evidence="1 7" id="KW-0723">Serine/threonine-protein kinase</keyword>
<name>A0AAV2YRI8_9STRA</name>